<keyword evidence="6 8" id="KW-1133">Transmembrane helix</keyword>
<feature type="transmembrane region" description="Helical" evidence="8">
    <location>
        <begin position="168"/>
        <end position="190"/>
    </location>
</feature>
<evidence type="ECO:0000313" key="10">
    <source>
        <dbReference type="EMBL" id="WAW10128.1"/>
    </source>
</evidence>
<dbReference type="EMBL" id="CP098242">
    <property type="protein sequence ID" value="WAW10128.1"/>
    <property type="molecule type" value="Genomic_DNA"/>
</dbReference>
<evidence type="ECO:0000256" key="2">
    <source>
        <dbReference type="ARBA" id="ARBA00008537"/>
    </source>
</evidence>
<feature type="domain" description="Major facilitator superfamily (MFS) profile" evidence="9">
    <location>
        <begin position="16"/>
        <end position="499"/>
    </location>
</feature>
<evidence type="ECO:0000256" key="6">
    <source>
        <dbReference type="ARBA" id="ARBA00022989"/>
    </source>
</evidence>
<feature type="transmembrane region" description="Helical" evidence="8">
    <location>
        <begin position="143"/>
        <end position="162"/>
    </location>
</feature>
<evidence type="ECO:0000259" key="9">
    <source>
        <dbReference type="PROSITE" id="PS50850"/>
    </source>
</evidence>
<dbReference type="InterPro" id="IPR004638">
    <property type="entry name" value="EmrB-like"/>
</dbReference>
<evidence type="ECO:0000256" key="3">
    <source>
        <dbReference type="ARBA" id="ARBA00022448"/>
    </source>
</evidence>
<dbReference type="InterPro" id="IPR036259">
    <property type="entry name" value="MFS_trans_sf"/>
</dbReference>
<feature type="transmembrane region" description="Helical" evidence="8">
    <location>
        <begin position="273"/>
        <end position="291"/>
    </location>
</feature>
<keyword evidence="3" id="KW-0813">Transport</keyword>
<dbReference type="PANTHER" id="PTHR42718:SF9">
    <property type="entry name" value="MAJOR FACILITATOR SUPERFAMILY MULTIDRUG TRANSPORTER MFSC"/>
    <property type="match status" value="1"/>
</dbReference>
<dbReference type="InterPro" id="IPR011701">
    <property type="entry name" value="MFS"/>
</dbReference>
<gene>
    <name evidence="10" type="ORF">NB640_00185</name>
</gene>
<dbReference type="KEGG" id="ovb:NB640_00185"/>
<dbReference type="GO" id="GO:0005886">
    <property type="term" value="C:plasma membrane"/>
    <property type="evidence" value="ECO:0007669"/>
    <property type="project" value="UniProtKB-SubCell"/>
</dbReference>
<feature type="transmembrane region" description="Helical" evidence="8">
    <location>
        <begin position="233"/>
        <end position="252"/>
    </location>
</feature>
<feature type="transmembrane region" description="Helical" evidence="8">
    <location>
        <begin position="202"/>
        <end position="221"/>
    </location>
</feature>
<name>A0A9E9LZK4_9BURK</name>
<feature type="transmembrane region" description="Helical" evidence="8">
    <location>
        <begin position="111"/>
        <end position="131"/>
    </location>
</feature>
<dbReference type="RefSeq" id="WP_269309127.1">
    <property type="nucleotide sequence ID" value="NZ_CP098242.1"/>
</dbReference>
<feature type="transmembrane region" description="Helical" evidence="8">
    <location>
        <begin position="54"/>
        <end position="73"/>
    </location>
</feature>
<dbReference type="Gene3D" id="1.20.1250.20">
    <property type="entry name" value="MFS general substrate transporter like domains"/>
    <property type="match status" value="1"/>
</dbReference>
<evidence type="ECO:0000256" key="8">
    <source>
        <dbReference type="SAM" id="Phobius"/>
    </source>
</evidence>
<keyword evidence="4" id="KW-1003">Cell membrane</keyword>
<keyword evidence="5 8" id="KW-0812">Transmembrane</keyword>
<comment type="similarity">
    <text evidence="2">Belongs to the major facilitator superfamily. EmrB family.</text>
</comment>
<evidence type="ECO:0000256" key="1">
    <source>
        <dbReference type="ARBA" id="ARBA00004651"/>
    </source>
</evidence>
<feature type="transmembrane region" description="Helical" evidence="8">
    <location>
        <begin position="337"/>
        <end position="355"/>
    </location>
</feature>
<keyword evidence="11" id="KW-1185">Reference proteome</keyword>
<keyword evidence="7 8" id="KW-0472">Membrane</keyword>
<evidence type="ECO:0000256" key="5">
    <source>
        <dbReference type="ARBA" id="ARBA00022692"/>
    </source>
</evidence>
<dbReference type="NCBIfam" id="TIGR00711">
    <property type="entry name" value="efflux_EmrB"/>
    <property type="match status" value="1"/>
</dbReference>
<dbReference type="Gene3D" id="1.20.1720.10">
    <property type="entry name" value="Multidrug resistance protein D"/>
    <property type="match status" value="1"/>
</dbReference>
<dbReference type="PANTHER" id="PTHR42718">
    <property type="entry name" value="MAJOR FACILITATOR SUPERFAMILY MULTIDRUG TRANSPORTER MFSC"/>
    <property type="match status" value="1"/>
</dbReference>
<feature type="transmembrane region" description="Helical" evidence="8">
    <location>
        <begin position="399"/>
        <end position="418"/>
    </location>
</feature>
<organism evidence="10 11">
    <name type="scientific">Oxalobacter vibrioformis</name>
    <dbReference type="NCBI Taxonomy" id="933080"/>
    <lineage>
        <taxon>Bacteria</taxon>
        <taxon>Pseudomonadati</taxon>
        <taxon>Pseudomonadota</taxon>
        <taxon>Betaproteobacteria</taxon>
        <taxon>Burkholderiales</taxon>
        <taxon>Oxalobacteraceae</taxon>
        <taxon>Oxalobacter</taxon>
    </lineage>
</organism>
<dbReference type="SUPFAM" id="SSF103473">
    <property type="entry name" value="MFS general substrate transporter"/>
    <property type="match status" value="1"/>
</dbReference>
<dbReference type="CDD" id="cd17503">
    <property type="entry name" value="MFS_LmrB_MDR_like"/>
    <property type="match status" value="1"/>
</dbReference>
<evidence type="ECO:0000313" key="11">
    <source>
        <dbReference type="Proteomes" id="UP001156215"/>
    </source>
</evidence>
<feature type="transmembrane region" description="Helical" evidence="8">
    <location>
        <begin position="476"/>
        <end position="494"/>
    </location>
</feature>
<proteinExistence type="inferred from homology"/>
<accession>A0A9E9LZK4</accession>
<dbReference type="AlphaFoldDB" id="A0A9E9LZK4"/>
<dbReference type="GO" id="GO:0022857">
    <property type="term" value="F:transmembrane transporter activity"/>
    <property type="evidence" value="ECO:0007669"/>
    <property type="project" value="InterPro"/>
</dbReference>
<dbReference type="Proteomes" id="UP001156215">
    <property type="component" value="Chromosome"/>
</dbReference>
<feature type="transmembrane region" description="Helical" evidence="8">
    <location>
        <begin position="85"/>
        <end position="105"/>
    </location>
</feature>
<feature type="transmembrane region" description="Helical" evidence="8">
    <location>
        <begin position="12"/>
        <end position="34"/>
    </location>
</feature>
<dbReference type="InterPro" id="IPR020846">
    <property type="entry name" value="MFS_dom"/>
</dbReference>
<evidence type="ECO:0000256" key="4">
    <source>
        <dbReference type="ARBA" id="ARBA00022475"/>
    </source>
</evidence>
<evidence type="ECO:0000256" key="7">
    <source>
        <dbReference type="ARBA" id="ARBA00023136"/>
    </source>
</evidence>
<dbReference type="Pfam" id="PF07690">
    <property type="entry name" value="MFS_1"/>
    <property type="match status" value="1"/>
</dbReference>
<reference evidence="10" key="1">
    <citation type="journal article" date="2022" name="Front. Microbiol.">
        <title>New perspectives on an old grouping: The genomic and phenotypic variability of Oxalobacter formigenes and the implications for calcium oxalate stone prevention.</title>
        <authorList>
            <person name="Chmiel J.A."/>
            <person name="Carr C."/>
            <person name="Stuivenberg G.A."/>
            <person name="Venema R."/>
            <person name="Chanyi R.M."/>
            <person name="Al K.F."/>
            <person name="Giguere D."/>
            <person name="Say H."/>
            <person name="Akouris P.P."/>
            <person name="Dominguez Romero S.A."/>
            <person name="Kwong A."/>
            <person name="Tai V."/>
            <person name="Koval S.F."/>
            <person name="Razvi H."/>
            <person name="Bjazevic J."/>
            <person name="Burton J.P."/>
        </authorList>
    </citation>
    <scope>NUCLEOTIDE SEQUENCE</scope>
    <source>
        <strain evidence="10">WoOx3</strain>
    </source>
</reference>
<sequence length="507" mass="55370">MPILDKPFEGKKLWMMAILLSMANFIAVLDMTIANVSVTSIAGGLGASTSQGTWVITSYAVAEAIIVPLTGWLASRFGSVRSFTIAMFLFGLFSAMCGLANSLGMLVGARVLQGLAGGPMMPLTQTLLLRIFPREKAMTATTLWAMTTVIAPVLGPLVGGWLCDNYSWHWIFLINVPLAVVCSGIVWRVLGRLPQKTERAPIDIVGLVLLIVWVGALQLMLDEGKDLDWFSSNYIVTLAIVAVIGFFAFLIWELTEEHPIVNLRVFRHRGYTACLFTIALAFGCHFGQNVLTPLWLQNFMGYTPTWSGKTTAWGGVASFLIAPVVGVLSHRVDPRKLVFLGVAWMAIIAFSRSFYNTDVSYWWIVVPIMMLGLGMPFFFVPLTGLALASVDENETASAAGLMSFVRTLAGAIATSIVTTKWEDKGNYLHAELSGLLDPAGEYFRQLTESGMSHEMGREMLNNMVTTQSIMLATNEIMMTISVLMLIAAFAVCIVPRPRSGIDTSPGH</sequence>
<feature type="transmembrane region" description="Helical" evidence="8">
    <location>
        <begin position="311"/>
        <end position="330"/>
    </location>
</feature>
<feature type="transmembrane region" description="Helical" evidence="8">
    <location>
        <begin position="361"/>
        <end position="387"/>
    </location>
</feature>
<comment type="subcellular location">
    <subcellularLocation>
        <location evidence="1">Cell membrane</location>
        <topology evidence="1">Multi-pass membrane protein</topology>
    </subcellularLocation>
</comment>
<protein>
    <submittedName>
        <fullName evidence="10">DHA2 family efflux MFS transporter permease subunit</fullName>
    </submittedName>
</protein>
<dbReference type="PROSITE" id="PS50850">
    <property type="entry name" value="MFS"/>
    <property type="match status" value="1"/>
</dbReference>